<dbReference type="EMBL" id="JAUSTT010000002">
    <property type="protein sequence ID" value="MDQ0174629.1"/>
    <property type="molecule type" value="Genomic_DNA"/>
</dbReference>
<comment type="similarity">
    <text evidence="1">Belongs to the transglycosylase Slt family.</text>
</comment>
<gene>
    <name evidence="3" type="ORF">J2S08_000462</name>
</gene>
<accession>A0ABT9WN18</accession>
<dbReference type="CDD" id="cd00254">
    <property type="entry name" value="LT-like"/>
    <property type="match status" value="1"/>
</dbReference>
<dbReference type="PANTHER" id="PTHR37423:SF2">
    <property type="entry name" value="MEMBRANE-BOUND LYTIC MUREIN TRANSGLYCOSYLASE C"/>
    <property type="match status" value="1"/>
</dbReference>
<reference evidence="3 4" key="1">
    <citation type="submission" date="2023-07" db="EMBL/GenBank/DDBJ databases">
        <title>Genomic Encyclopedia of Type Strains, Phase IV (KMG-IV): sequencing the most valuable type-strain genomes for metagenomic binning, comparative biology and taxonomic classification.</title>
        <authorList>
            <person name="Goeker M."/>
        </authorList>
    </citation>
    <scope>NUCLEOTIDE SEQUENCE [LARGE SCALE GENOMIC DNA]</scope>
    <source>
        <strain evidence="3 4">DSM 23837</strain>
    </source>
</reference>
<evidence type="ECO:0000259" key="2">
    <source>
        <dbReference type="Pfam" id="PF01464"/>
    </source>
</evidence>
<dbReference type="SUPFAM" id="SSF53955">
    <property type="entry name" value="Lysozyme-like"/>
    <property type="match status" value="1"/>
</dbReference>
<feature type="domain" description="Transglycosylase SLT" evidence="2">
    <location>
        <begin position="111"/>
        <end position="217"/>
    </location>
</feature>
<dbReference type="InterPro" id="IPR023346">
    <property type="entry name" value="Lysozyme-like_dom_sf"/>
</dbReference>
<dbReference type="InterPro" id="IPR008258">
    <property type="entry name" value="Transglycosylase_SLT_dom_1"/>
</dbReference>
<dbReference type="PROSITE" id="PS00922">
    <property type="entry name" value="TRANSGLYCOSYLASE"/>
    <property type="match status" value="1"/>
</dbReference>
<sequence>MNTSNQLKVMFELQALQNFSRPFSTYQNESNSNYLFQEMLNSALQEVLLNEQMGNKETTFSPASLLSAQGMFNNHDTVPLLNKQYQPISTSYVGATGKQHVNTPQDLEAIIEKAAETYQLPPALIKAVIKHESNFNPQTVSSAGASGLMQLMPSTAKGLGVNNIFDPEENINGGSKYLRSMLDRYNGSIELALAAYNAGPGNVDKYQGIPPFKETQQYVQKVTNTFLA</sequence>
<dbReference type="Pfam" id="PF01464">
    <property type="entry name" value="SLT"/>
    <property type="match status" value="1"/>
</dbReference>
<dbReference type="Gene3D" id="1.10.530.10">
    <property type="match status" value="1"/>
</dbReference>
<dbReference type="PANTHER" id="PTHR37423">
    <property type="entry name" value="SOLUBLE LYTIC MUREIN TRANSGLYCOSYLASE-RELATED"/>
    <property type="match status" value="1"/>
</dbReference>
<dbReference type="RefSeq" id="WP_307226263.1">
    <property type="nucleotide sequence ID" value="NZ_JAUSTT010000002.1"/>
</dbReference>
<comment type="caution">
    <text evidence="3">The sequence shown here is derived from an EMBL/GenBank/DDBJ whole genome shotgun (WGS) entry which is preliminary data.</text>
</comment>
<evidence type="ECO:0000313" key="3">
    <source>
        <dbReference type="EMBL" id="MDQ0174629.1"/>
    </source>
</evidence>
<evidence type="ECO:0000313" key="4">
    <source>
        <dbReference type="Proteomes" id="UP001223586"/>
    </source>
</evidence>
<evidence type="ECO:0000256" key="1">
    <source>
        <dbReference type="ARBA" id="ARBA00007734"/>
    </source>
</evidence>
<proteinExistence type="inferred from homology"/>
<keyword evidence="4" id="KW-1185">Reference proteome</keyword>
<dbReference type="Proteomes" id="UP001223586">
    <property type="component" value="Unassembled WGS sequence"/>
</dbReference>
<dbReference type="InterPro" id="IPR000189">
    <property type="entry name" value="Transglyc_AS"/>
</dbReference>
<protein>
    <submittedName>
        <fullName evidence="3">Soluble lytic murein transglycosylase-like protein</fullName>
    </submittedName>
</protein>
<name>A0ABT9WN18_9BACI</name>
<organism evidence="3 4">
    <name type="scientific">Bacillus chungangensis</name>
    <dbReference type="NCBI Taxonomy" id="587633"/>
    <lineage>
        <taxon>Bacteria</taxon>
        <taxon>Bacillati</taxon>
        <taxon>Bacillota</taxon>
        <taxon>Bacilli</taxon>
        <taxon>Bacillales</taxon>
        <taxon>Bacillaceae</taxon>
        <taxon>Bacillus</taxon>
    </lineage>
</organism>